<evidence type="ECO:0000313" key="3">
    <source>
        <dbReference type="EMBL" id="CAL1163685.1"/>
    </source>
</evidence>
<evidence type="ECO:0000313" key="5">
    <source>
        <dbReference type="Proteomes" id="UP001152797"/>
    </source>
</evidence>
<gene>
    <name evidence="2" type="ORF">C1SCF055_LOCUS35588</name>
</gene>
<feature type="region of interest" description="Disordered" evidence="1">
    <location>
        <begin position="1"/>
        <end position="21"/>
    </location>
</feature>
<dbReference type="EMBL" id="CAMXCT030004775">
    <property type="protein sequence ID" value="CAL4797622.1"/>
    <property type="molecule type" value="Genomic_DNA"/>
</dbReference>
<dbReference type="Proteomes" id="UP001152797">
    <property type="component" value="Unassembled WGS sequence"/>
</dbReference>
<feature type="region of interest" description="Disordered" evidence="1">
    <location>
        <begin position="194"/>
        <end position="357"/>
    </location>
</feature>
<dbReference type="OrthoDB" id="441375at2759"/>
<keyword evidence="4" id="KW-0689">Ribosomal protein</keyword>
<feature type="compositionally biased region" description="Acidic residues" evidence="1">
    <location>
        <begin position="205"/>
        <end position="230"/>
    </location>
</feature>
<evidence type="ECO:0000313" key="2">
    <source>
        <dbReference type="EMBL" id="CAI4010310.1"/>
    </source>
</evidence>
<organism evidence="2">
    <name type="scientific">Cladocopium goreaui</name>
    <dbReference type="NCBI Taxonomy" id="2562237"/>
    <lineage>
        <taxon>Eukaryota</taxon>
        <taxon>Sar</taxon>
        <taxon>Alveolata</taxon>
        <taxon>Dinophyceae</taxon>
        <taxon>Suessiales</taxon>
        <taxon>Symbiodiniaceae</taxon>
        <taxon>Cladocopium</taxon>
    </lineage>
</organism>
<keyword evidence="5" id="KW-1185">Reference proteome</keyword>
<accession>A0A9P1DHK7</accession>
<evidence type="ECO:0000313" key="4">
    <source>
        <dbReference type="EMBL" id="CAL4797622.1"/>
    </source>
</evidence>
<dbReference type="GO" id="GO:0005840">
    <property type="term" value="C:ribosome"/>
    <property type="evidence" value="ECO:0007669"/>
    <property type="project" value="UniProtKB-KW"/>
</dbReference>
<sequence>MAVVVAPNGRGADVDQPRLPPPVPRDDWKSVRHGKVQWTKEQVAALAQSMLDNIPGRAKSLIVSHNSMAGSHMLVLTDPDGPTRPTFKDIAVNFVWLKPFVEAFPDRVPSGFLICDVVLMLNEFLMDKLLLPDDPNTPLTREDQVEMAKEETTRMKKLLGALRYLWRNGPGSHDQRVADLKAILVPSPSSIARKAAAEKAKEEAGSDDETSAPDGSGEEDEPDSQSESEEVGSPRSADSKGSSVVFSCDESTYVPGEDGAMAMEHEQDLSSCSDISPEDKDMDSDSDTLELPGKDPISVQIRKRRRMKSMDDDKVKARGAKKGAAKAASKKKPSKGKKKASFRRGGKKQPKVANGLGCPEEYRGYDLKELPMSARPQPNRKHRGLHSYTVSTAVRDAKSNEVCEVLVDVLLQKKAYYIKKCPPSGKTGNVSWNKIGNAKHAWAVAMDRARCGNVL</sequence>
<feature type="compositionally biased region" description="Basic residues" evidence="1">
    <location>
        <begin position="317"/>
        <end position="350"/>
    </location>
</feature>
<keyword evidence="4" id="KW-0687">Ribonucleoprotein</keyword>
<dbReference type="EMBL" id="CAMXCT020004775">
    <property type="protein sequence ID" value="CAL1163685.1"/>
    <property type="molecule type" value="Genomic_DNA"/>
</dbReference>
<proteinExistence type="predicted"/>
<reference evidence="2" key="1">
    <citation type="submission" date="2022-10" db="EMBL/GenBank/DDBJ databases">
        <authorList>
            <person name="Chen Y."/>
            <person name="Dougan E. K."/>
            <person name="Chan C."/>
            <person name="Rhodes N."/>
            <person name="Thang M."/>
        </authorList>
    </citation>
    <scope>NUCLEOTIDE SEQUENCE</scope>
</reference>
<reference evidence="3" key="2">
    <citation type="submission" date="2024-04" db="EMBL/GenBank/DDBJ databases">
        <authorList>
            <person name="Chen Y."/>
            <person name="Shah S."/>
            <person name="Dougan E. K."/>
            <person name="Thang M."/>
            <person name="Chan C."/>
        </authorList>
    </citation>
    <scope>NUCLEOTIDE SEQUENCE [LARGE SCALE GENOMIC DNA]</scope>
</reference>
<feature type="compositionally biased region" description="Basic and acidic residues" evidence="1">
    <location>
        <begin position="195"/>
        <end position="204"/>
    </location>
</feature>
<name>A0A9P1DHK7_9DINO</name>
<comment type="caution">
    <text evidence="2">The sequence shown here is derived from an EMBL/GenBank/DDBJ whole genome shotgun (WGS) entry which is preliminary data.</text>
</comment>
<evidence type="ECO:0000256" key="1">
    <source>
        <dbReference type="SAM" id="MobiDB-lite"/>
    </source>
</evidence>
<dbReference type="AlphaFoldDB" id="A0A9P1DHK7"/>
<protein>
    <submittedName>
        <fullName evidence="4">30S ribosomal protein S6</fullName>
    </submittedName>
</protein>
<dbReference type="EMBL" id="CAMXCT010004775">
    <property type="protein sequence ID" value="CAI4010310.1"/>
    <property type="molecule type" value="Genomic_DNA"/>
</dbReference>